<evidence type="ECO:0000313" key="9">
    <source>
        <dbReference type="Proteomes" id="UP001642409"/>
    </source>
</evidence>
<evidence type="ECO:0000313" key="4">
    <source>
        <dbReference type="EMBL" id="CAI9972271.1"/>
    </source>
</evidence>
<evidence type="ECO:0000313" key="6">
    <source>
        <dbReference type="EMBL" id="CAL6053508.1"/>
    </source>
</evidence>
<dbReference type="EMBL" id="CAXDID020000139">
    <property type="protein sequence ID" value="CAL6038490.1"/>
    <property type="molecule type" value="Genomic_DNA"/>
</dbReference>
<comment type="caution">
    <text evidence="4">The sequence shown here is derived from an EMBL/GenBank/DDBJ whole genome shotgun (WGS) entry which is preliminary data.</text>
</comment>
<sequence length="145" mass="17238">MITPEQVQKIFEKIKPPTREYLNFDEFCTCIKKLFPTMTDELKIILFRIIDANDNEQMEIDEFQRFFRVLNGAPYSDDYALFFTLADLNDNGEIDISEAFRICDILGYRVSDAEMKDMMRFYGNKNQLKKAQFSQFMIQMKESCK</sequence>
<dbReference type="EMBL" id="CATOUU010001104">
    <property type="protein sequence ID" value="CAI9972271.1"/>
    <property type="molecule type" value="Genomic_DNA"/>
</dbReference>
<evidence type="ECO:0000313" key="5">
    <source>
        <dbReference type="EMBL" id="CAL6038490.1"/>
    </source>
</evidence>
<proteinExistence type="predicted"/>
<dbReference type="AlphaFoldDB" id="A0AA86R6B9"/>
<dbReference type="InterPro" id="IPR011992">
    <property type="entry name" value="EF-hand-dom_pair"/>
</dbReference>
<reference evidence="4" key="1">
    <citation type="submission" date="2023-06" db="EMBL/GenBank/DDBJ databases">
        <authorList>
            <person name="Kurt Z."/>
        </authorList>
    </citation>
    <scope>NUCLEOTIDE SEQUENCE</scope>
</reference>
<dbReference type="EMBL" id="CAXDID020000524">
    <property type="protein sequence ID" value="CAL6099854.1"/>
    <property type="molecule type" value="Genomic_DNA"/>
</dbReference>
<dbReference type="Gene3D" id="1.10.238.10">
    <property type="entry name" value="EF-hand"/>
    <property type="match status" value="1"/>
</dbReference>
<protein>
    <submittedName>
        <fullName evidence="4">EF-hand calcium-binding domain-containing protein</fullName>
    </submittedName>
    <submittedName>
        <fullName evidence="5">EF-hand_calcium-binding domain-containing protein</fullName>
    </submittedName>
</protein>
<gene>
    <name evidence="2" type="ORF">HINF_LOCUS20338</name>
    <name evidence="3" type="ORF">HINF_LOCUS27287</name>
    <name evidence="5" type="ORF">HINF_LOCUS37395</name>
    <name evidence="1" type="ORF">HINF_LOCUS3773</name>
    <name evidence="6" type="ORF">HINF_LOCUS45369</name>
    <name evidence="7" type="ORF">HINF_LOCUS50440</name>
    <name evidence="4" type="ORF">HINF_LOCUS59916</name>
    <name evidence="8" type="ORF">HINF_LOCUS70280</name>
</gene>
<dbReference type="SUPFAM" id="SSF47473">
    <property type="entry name" value="EF-hand"/>
    <property type="match status" value="1"/>
</dbReference>
<dbReference type="EMBL" id="CATOUU010000094">
    <property type="protein sequence ID" value="CAI9916128.1"/>
    <property type="molecule type" value="Genomic_DNA"/>
</dbReference>
<reference evidence="5 9" key="2">
    <citation type="submission" date="2024-07" db="EMBL/GenBank/DDBJ databases">
        <authorList>
            <person name="Akdeniz Z."/>
        </authorList>
    </citation>
    <scope>NUCLEOTIDE SEQUENCE [LARGE SCALE GENOMIC DNA]</scope>
</reference>
<evidence type="ECO:0000313" key="3">
    <source>
        <dbReference type="EMBL" id="CAI9939642.1"/>
    </source>
</evidence>
<name>A0AA86R6B9_9EUKA</name>
<evidence type="ECO:0000313" key="7">
    <source>
        <dbReference type="EMBL" id="CAL6062875.1"/>
    </source>
</evidence>
<accession>A0AA86R6B9</accession>
<dbReference type="EMBL" id="CAXDID020000242">
    <property type="protein sequence ID" value="CAL6062875.1"/>
    <property type="molecule type" value="Genomic_DNA"/>
</dbReference>
<dbReference type="Proteomes" id="UP001642409">
    <property type="component" value="Unassembled WGS sequence"/>
</dbReference>
<evidence type="ECO:0000313" key="2">
    <source>
        <dbReference type="EMBL" id="CAI9932693.1"/>
    </source>
</evidence>
<dbReference type="EMBL" id="CAXDID020000197">
    <property type="protein sequence ID" value="CAL6053508.1"/>
    <property type="molecule type" value="Genomic_DNA"/>
</dbReference>
<dbReference type="EMBL" id="CATOUU010000522">
    <property type="protein sequence ID" value="CAI9932693.1"/>
    <property type="molecule type" value="Genomic_DNA"/>
</dbReference>
<keyword evidence="9" id="KW-1185">Reference proteome</keyword>
<evidence type="ECO:0000313" key="8">
    <source>
        <dbReference type="EMBL" id="CAL6099854.1"/>
    </source>
</evidence>
<dbReference type="EMBL" id="CATOUU010000667">
    <property type="protein sequence ID" value="CAI9939642.1"/>
    <property type="molecule type" value="Genomic_DNA"/>
</dbReference>
<evidence type="ECO:0000313" key="1">
    <source>
        <dbReference type="EMBL" id="CAI9916128.1"/>
    </source>
</evidence>
<organism evidence="4">
    <name type="scientific">Hexamita inflata</name>
    <dbReference type="NCBI Taxonomy" id="28002"/>
    <lineage>
        <taxon>Eukaryota</taxon>
        <taxon>Metamonada</taxon>
        <taxon>Diplomonadida</taxon>
        <taxon>Hexamitidae</taxon>
        <taxon>Hexamitinae</taxon>
        <taxon>Hexamita</taxon>
    </lineage>
</organism>